<evidence type="ECO:0000313" key="1">
    <source>
        <dbReference type="EMBL" id="KAJ2883021.1"/>
    </source>
</evidence>
<name>A0ACC1LW40_9FUNG</name>
<comment type="caution">
    <text evidence="1">The sequence shown here is derived from an EMBL/GenBank/DDBJ whole genome shotgun (WGS) entry which is preliminary data.</text>
</comment>
<gene>
    <name evidence="1" type="primary">RAD17</name>
    <name evidence="1" type="ORF">IWW38_005594</name>
</gene>
<protein>
    <submittedName>
        <fullName evidence="1">Cell cycle checkpoint protein rad17</fullName>
    </submittedName>
</protein>
<keyword evidence="2" id="KW-1185">Reference proteome</keyword>
<organism evidence="1 2">
    <name type="scientific">Coemansia aciculifera</name>
    <dbReference type="NCBI Taxonomy" id="417176"/>
    <lineage>
        <taxon>Eukaryota</taxon>
        <taxon>Fungi</taxon>
        <taxon>Fungi incertae sedis</taxon>
        <taxon>Zoopagomycota</taxon>
        <taxon>Kickxellomycotina</taxon>
        <taxon>Kickxellomycetes</taxon>
        <taxon>Kickxellales</taxon>
        <taxon>Kickxellaceae</taxon>
        <taxon>Coemansia</taxon>
    </lineage>
</organism>
<proteinExistence type="predicted"/>
<dbReference type="EMBL" id="JANBVB010002705">
    <property type="protein sequence ID" value="KAJ2883021.1"/>
    <property type="molecule type" value="Genomic_DNA"/>
</dbReference>
<accession>A0ACC1LW40</accession>
<sequence length="322" mass="35088">MLQLSMASYSHLSNDGTSNNSRAGAEKRKRERGRVANPVCISDNGDATNVSEARRVSLDLFHALGKVLYAKRESPHMSNDNSGLARGRLESHPDEILDRMPLDPSTFTLYVHENYADFCTSIDEVAHAADYFSEADTITCNGHRHLGAAAGVADAYSALLAVRGYMFSKGHPQLVDDGEGSTNRLSSQHGRAAMAAFRKPQFFDVHKRRAALARVWDDPAAAEMLGFGNGMLSAGATPRVLVQDILPFWVKIASAREASLAQQRSPSVYQQLAELVAVGGSTNESRLAAQRQHAFDLLHSALPPASEEKFVLSDDDIEEFSD</sequence>
<reference evidence="1" key="1">
    <citation type="submission" date="2022-07" db="EMBL/GenBank/DDBJ databases">
        <title>Phylogenomic reconstructions and comparative analyses of Kickxellomycotina fungi.</title>
        <authorList>
            <person name="Reynolds N.K."/>
            <person name="Stajich J.E."/>
            <person name="Barry K."/>
            <person name="Grigoriev I.V."/>
            <person name="Crous P."/>
            <person name="Smith M.E."/>
        </authorList>
    </citation>
    <scope>NUCLEOTIDE SEQUENCE</scope>
    <source>
        <strain evidence="1">CBS 190363</strain>
    </source>
</reference>
<evidence type="ECO:0000313" key="2">
    <source>
        <dbReference type="Proteomes" id="UP001139981"/>
    </source>
</evidence>
<dbReference type="Proteomes" id="UP001139981">
    <property type="component" value="Unassembled WGS sequence"/>
</dbReference>